<evidence type="ECO:0000256" key="1">
    <source>
        <dbReference type="ARBA" id="ARBA00004141"/>
    </source>
</evidence>
<evidence type="ECO:0000256" key="2">
    <source>
        <dbReference type="ARBA" id="ARBA00022692"/>
    </source>
</evidence>
<protein>
    <submittedName>
        <fullName evidence="5">DoxX family protein</fullName>
    </submittedName>
</protein>
<reference evidence="6" key="1">
    <citation type="journal article" date="2019" name="Int. J. Syst. Evol. Microbiol.">
        <title>The Global Catalogue of Microorganisms (GCM) 10K type strain sequencing project: providing services to taxonomists for standard genome sequencing and annotation.</title>
        <authorList>
            <consortium name="The Broad Institute Genomics Platform"/>
            <consortium name="The Broad Institute Genome Sequencing Center for Infectious Disease"/>
            <person name="Wu L."/>
            <person name="Ma J."/>
        </authorList>
    </citation>
    <scope>NUCLEOTIDE SEQUENCE [LARGE SCALE GENOMIC DNA]</scope>
    <source>
        <strain evidence="6">JCM 1490</strain>
    </source>
</reference>
<comment type="caution">
    <text evidence="5">The sequence shown here is derived from an EMBL/GenBank/DDBJ whole genome shotgun (WGS) entry which is preliminary data.</text>
</comment>
<name>A0ABW2QCW6_9MICO</name>
<sequence>MTALRLLARPMLAAPFVADGVDALLHPKDHVEKVRNVQPVLEKAGVPPALLADPTLIVRASGAVTALSGLLLATGRNPRTAALTLAAITLPATLAKNPVWQATTPQERSGHVAGLLKGVGLCGGALLAAADLAGMPSWSWRVANARDNRARLRATKARLKARYKD</sequence>
<keyword evidence="2" id="KW-0812">Transmembrane</keyword>
<keyword evidence="4" id="KW-0472">Membrane</keyword>
<dbReference type="Pfam" id="PF07681">
    <property type="entry name" value="DoxX"/>
    <property type="match status" value="1"/>
</dbReference>
<evidence type="ECO:0000256" key="4">
    <source>
        <dbReference type="ARBA" id="ARBA00023136"/>
    </source>
</evidence>
<evidence type="ECO:0000313" key="5">
    <source>
        <dbReference type="EMBL" id="MFC7406348.1"/>
    </source>
</evidence>
<evidence type="ECO:0000313" key="6">
    <source>
        <dbReference type="Proteomes" id="UP001596455"/>
    </source>
</evidence>
<organism evidence="5 6">
    <name type="scientific">Georgenia alba</name>
    <dbReference type="NCBI Taxonomy" id="2233858"/>
    <lineage>
        <taxon>Bacteria</taxon>
        <taxon>Bacillati</taxon>
        <taxon>Actinomycetota</taxon>
        <taxon>Actinomycetes</taxon>
        <taxon>Micrococcales</taxon>
        <taxon>Bogoriellaceae</taxon>
        <taxon>Georgenia</taxon>
    </lineage>
</organism>
<dbReference type="Proteomes" id="UP001596455">
    <property type="component" value="Unassembled WGS sequence"/>
</dbReference>
<dbReference type="RefSeq" id="WP_382395666.1">
    <property type="nucleotide sequence ID" value="NZ_JBHTCQ010000003.1"/>
</dbReference>
<comment type="subcellular location">
    <subcellularLocation>
        <location evidence="1">Membrane</location>
        <topology evidence="1">Multi-pass membrane protein</topology>
    </subcellularLocation>
</comment>
<gene>
    <name evidence="5" type="ORF">ACFQQL_14620</name>
</gene>
<proteinExistence type="predicted"/>
<dbReference type="EMBL" id="JBHTCQ010000003">
    <property type="protein sequence ID" value="MFC7406348.1"/>
    <property type="molecule type" value="Genomic_DNA"/>
</dbReference>
<dbReference type="InterPro" id="IPR032808">
    <property type="entry name" value="DoxX"/>
</dbReference>
<keyword evidence="6" id="KW-1185">Reference proteome</keyword>
<accession>A0ABW2QCW6</accession>
<evidence type="ECO:0000256" key="3">
    <source>
        <dbReference type="ARBA" id="ARBA00022989"/>
    </source>
</evidence>
<keyword evidence="3" id="KW-1133">Transmembrane helix</keyword>